<organism evidence="1 2">
    <name type="scientific">Zootermopsis nevadensis</name>
    <name type="common">Dampwood termite</name>
    <dbReference type="NCBI Taxonomy" id="136037"/>
    <lineage>
        <taxon>Eukaryota</taxon>
        <taxon>Metazoa</taxon>
        <taxon>Ecdysozoa</taxon>
        <taxon>Arthropoda</taxon>
        <taxon>Hexapoda</taxon>
        <taxon>Insecta</taxon>
        <taxon>Pterygota</taxon>
        <taxon>Neoptera</taxon>
        <taxon>Polyneoptera</taxon>
        <taxon>Dictyoptera</taxon>
        <taxon>Blattodea</taxon>
        <taxon>Blattoidea</taxon>
        <taxon>Termitoidae</taxon>
        <taxon>Termopsidae</taxon>
        <taxon>Zootermopsis</taxon>
    </lineage>
</organism>
<proteinExistence type="predicted"/>
<protein>
    <submittedName>
        <fullName evidence="1">Uncharacterized protein</fullName>
    </submittedName>
</protein>
<accession>A0A067R2J0</accession>
<dbReference type="Proteomes" id="UP000027135">
    <property type="component" value="Unassembled WGS sequence"/>
</dbReference>
<gene>
    <name evidence="1" type="ORF">L798_12958</name>
</gene>
<dbReference type="EMBL" id="KK852962">
    <property type="protein sequence ID" value="KDR13198.1"/>
    <property type="molecule type" value="Genomic_DNA"/>
</dbReference>
<keyword evidence="2" id="KW-1185">Reference proteome</keyword>
<dbReference type="InParanoid" id="A0A067R2J0"/>
<name>A0A067R2J0_ZOONE</name>
<evidence type="ECO:0000313" key="2">
    <source>
        <dbReference type="Proteomes" id="UP000027135"/>
    </source>
</evidence>
<reference evidence="1 2" key="1">
    <citation type="journal article" date="2014" name="Nat. Commun.">
        <title>Molecular traces of alternative social organization in a termite genome.</title>
        <authorList>
            <person name="Terrapon N."/>
            <person name="Li C."/>
            <person name="Robertson H.M."/>
            <person name="Ji L."/>
            <person name="Meng X."/>
            <person name="Booth W."/>
            <person name="Chen Z."/>
            <person name="Childers C.P."/>
            <person name="Glastad K.M."/>
            <person name="Gokhale K."/>
            <person name="Gowin J."/>
            <person name="Gronenberg W."/>
            <person name="Hermansen R.A."/>
            <person name="Hu H."/>
            <person name="Hunt B.G."/>
            <person name="Huylmans A.K."/>
            <person name="Khalil S.M."/>
            <person name="Mitchell R.D."/>
            <person name="Munoz-Torres M.C."/>
            <person name="Mustard J.A."/>
            <person name="Pan H."/>
            <person name="Reese J.T."/>
            <person name="Scharf M.E."/>
            <person name="Sun F."/>
            <person name="Vogel H."/>
            <person name="Xiao J."/>
            <person name="Yang W."/>
            <person name="Yang Z."/>
            <person name="Yang Z."/>
            <person name="Zhou J."/>
            <person name="Zhu J."/>
            <person name="Brent C.S."/>
            <person name="Elsik C.G."/>
            <person name="Goodisman M.A."/>
            <person name="Liberles D.A."/>
            <person name="Roe R.M."/>
            <person name="Vargo E.L."/>
            <person name="Vilcinskas A."/>
            <person name="Wang J."/>
            <person name="Bornberg-Bauer E."/>
            <person name="Korb J."/>
            <person name="Zhang G."/>
            <person name="Liebig J."/>
        </authorList>
    </citation>
    <scope>NUCLEOTIDE SEQUENCE [LARGE SCALE GENOMIC DNA]</scope>
    <source>
        <tissue evidence="1">Whole organism</tissue>
    </source>
</reference>
<evidence type="ECO:0000313" key="1">
    <source>
        <dbReference type="EMBL" id="KDR13198.1"/>
    </source>
</evidence>
<dbReference type="AlphaFoldDB" id="A0A067R2J0"/>
<sequence length="180" mass="19208">MIAMVMVGLATGRAQVQTFGFGPSGIGLADSQQQQQLYQPVGTHIQGLRLQVTNPAGFNLVQGTTGPLPSAPINRKYILQIKVKPTGDRKLKYETQIVPSNSPFAVPEADLRSSFSLHQLPAQSAFANVLPLPQRLSNAVLEDTAQFRTASAAGLLGVAFSPSSDVSQLKFSGSFANYSY</sequence>